<name>A0A1R3KZB3_9ROSI</name>
<dbReference type="Proteomes" id="UP000187203">
    <property type="component" value="Unassembled WGS sequence"/>
</dbReference>
<evidence type="ECO:0000313" key="2">
    <source>
        <dbReference type="Proteomes" id="UP000187203"/>
    </source>
</evidence>
<reference evidence="2" key="1">
    <citation type="submission" date="2013-09" db="EMBL/GenBank/DDBJ databases">
        <title>Corchorus olitorius genome sequencing.</title>
        <authorList>
            <person name="Alam M."/>
            <person name="Haque M.S."/>
            <person name="Islam M.S."/>
            <person name="Emdad E.M."/>
            <person name="Islam M.M."/>
            <person name="Ahmed B."/>
            <person name="Halim A."/>
            <person name="Hossen Q.M.M."/>
            <person name="Hossain M.Z."/>
            <person name="Ahmed R."/>
            <person name="Khan M.M."/>
            <person name="Islam R."/>
            <person name="Rashid M.M."/>
            <person name="Khan S.A."/>
            <person name="Rahman M.S."/>
            <person name="Alam M."/>
            <person name="Yahiya A.S."/>
            <person name="Khan M.S."/>
            <person name="Azam M.S."/>
            <person name="Haque T."/>
            <person name="Lashkar M.Z.H."/>
            <person name="Akhand A.I."/>
            <person name="Morshed G."/>
            <person name="Roy S."/>
            <person name="Uddin K.S."/>
            <person name="Rabeya T."/>
            <person name="Hossain A.S."/>
            <person name="Chowdhury A."/>
            <person name="Snigdha A.R."/>
            <person name="Mortoza M.S."/>
            <person name="Matin S.A."/>
            <person name="Hoque S.M.E."/>
            <person name="Islam M.K."/>
            <person name="Roy D.K."/>
            <person name="Haider R."/>
            <person name="Moosa M.M."/>
            <person name="Elias S.M."/>
            <person name="Hasan A.M."/>
            <person name="Jahan S."/>
            <person name="Shafiuddin M."/>
            <person name="Mahmood N."/>
            <person name="Shommy N.S."/>
        </authorList>
    </citation>
    <scope>NUCLEOTIDE SEQUENCE [LARGE SCALE GENOMIC DNA]</scope>
    <source>
        <strain evidence="2">cv. O-4</strain>
    </source>
</reference>
<gene>
    <name evidence="1" type="ORF">COLO4_03216</name>
</gene>
<dbReference type="AlphaFoldDB" id="A0A1R3KZB3"/>
<proteinExistence type="predicted"/>
<evidence type="ECO:0000313" key="1">
    <source>
        <dbReference type="EMBL" id="OMP12435.1"/>
    </source>
</evidence>
<sequence>MCLFKSYPSHIVSMLFSTSPVDIPLLESYIDQSSHTPCHRQFDPFDHVVAFEPAALSTS</sequence>
<protein>
    <submittedName>
        <fullName evidence="1">UDP-glycosyltransferase 88A1-like protein</fullName>
    </submittedName>
</protein>
<dbReference type="EMBL" id="AWUE01009357">
    <property type="protein sequence ID" value="OMP12435.1"/>
    <property type="molecule type" value="Genomic_DNA"/>
</dbReference>
<organism evidence="1 2">
    <name type="scientific">Corchorus olitorius</name>
    <dbReference type="NCBI Taxonomy" id="93759"/>
    <lineage>
        <taxon>Eukaryota</taxon>
        <taxon>Viridiplantae</taxon>
        <taxon>Streptophyta</taxon>
        <taxon>Embryophyta</taxon>
        <taxon>Tracheophyta</taxon>
        <taxon>Spermatophyta</taxon>
        <taxon>Magnoliopsida</taxon>
        <taxon>eudicotyledons</taxon>
        <taxon>Gunneridae</taxon>
        <taxon>Pentapetalae</taxon>
        <taxon>rosids</taxon>
        <taxon>malvids</taxon>
        <taxon>Malvales</taxon>
        <taxon>Malvaceae</taxon>
        <taxon>Grewioideae</taxon>
        <taxon>Apeibeae</taxon>
        <taxon>Corchorus</taxon>
    </lineage>
</organism>
<comment type="caution">
    <text evidence="1">The sequence shown here is derived from an EMBL/GenBank/DDBJ whole genome shotgun (WGS) entry which is preliminary data.</text>
</comment>
<accession>A0A1R3KZB3</accession>
<keyword evidence="2" id="KW-1185">Reference proteome</keyword>